<evidence type="ECO:0000259" key="1">
    <source>
        <dbReference type="PROSITE" id="PS50263"/>
    </source>
</evidence>
<dbReference type="Proteomes" id="UP000002534">
    <property type="component" value="Chromosome"/>
</dbReference>
<gene>
    <name evidence="2" type="ordered locus">Pcar_2969</name>
</gene>
<dbReference type="PANTHER" id="PTHR23088:SF27">
    <property type="entry name" value="DEAMINATED GLUTATHIONE AMIDASE"/>
    <property type="match status" value="1"/>
</dbReference>
<dbReference type="STRING" id="338963.Pcar_2969"/>
<dbReference type="EMBL" id="CP000142">
    <property type="protein sequence ID" value="ABA90204.1"/>
    <property type="molecule type" value="Genomic_DNA"/>
</dbReference>
<dbReference type="OrthoDB" id="9795543at2"/>
<keyword evidence="3" id="KW-1185">Reference proteome</keyword>
<dbReference type="GO" id="GO:0016787">
    <property type="term" value="F:hydrolase activity"/>
    <property type="evidence" value="ECO:0007669"/>
    <property type="project" value="UniProtKB-KW"/>
</dbReference>
<dbReference type="eggNOG" id="COG0388">
    <property type="taxonomic scope" value="Bacteria"/>
</dbReference>
<reference evidence="2 3" key="2">
    <citation type="journal article" date="2012" name="BMC Genomics">
        <title>The genome of Pelobacter carbinolicus reveals surprising metabolic capabilities and physiological features.</title>
        <authorList>
            <person name="Aklujkar M."/>
            <person name="Haveman S.A."/>
            <person name="Didonato R.Jr."/>
            <person name="Chertkov O."/>
            <person name="Han C.S."/>
            <person name="Land M.L."/>
            <person name="Brown P."/>
            <person name="Lovley D.R."/>
        </authorList>
    </citation>
    <scope>NUCLEOTIDE SEQUENCE [LARGE SCALE GENOMIC DNA]</scope>
    <source>
        <strain evidence="3">DSM 2380 / NBRC 103641 / GraBd1</strain>
    </source>
</reference>
<dbReference type="PROSITE" id="PS50263">
    <property type="entry name" value="CN_HYDROLASE"/>
    <property type="match status" value="1"/>
</dbReference>
<dbReference type="InterPro" id="IPR036526">
    <property type="entry name" value="C-N_Hydrolase_sf"/>
</dbReference>
<proteinExistence type="predicted"/>
<dbReference type="Gene3D" id="3.60.110.10">
    <property type="entry name" value="Carbon-nitrogen hydrolase"/>
    <property type="match status" value="1"/>
</dbReference>
<reference evidence="3" key="1">
    <citation type="submission" date="2005-10" db="EMBL/GenBank/DDBJ databases">
        <title>Complete sequence of Pelobacter carbinolicus DSM 2380.</title>
        <authorList>
            <person name="Copeland A."/>
            <person name="Lucas S."/>
            <person name="Lapidus A."/>
            <person name="Barry K."/>
            <person name="Detter J.C."/>
            <person name="Glavina T."/>
            <person name="Hammon N."/>
            <person name="Israni S."/>
            <person name="Pitluck S."/>
            <person name="Chertkov O."/>
            <person name="Schmutz J."/>
            <person name="Larimer F."/>
            <person name="Land M."/>
            <person name="Kyrpides N."/>
            <person name="Ivanova N."/>
            <person name="Richardson P."/>
        </authorList>
    </citation>
    <scope>NUCLEOTIDE SEQUENCE [LARGE SCALE GENOMIC DNA]</scope>
    <source>
        <strain evidence="3">DSM 2380 / NBRC 103641 / GraBd1</strain>
    </source>
</reference>
<dbReference type="HOGENOM" id="CLU_030130_3_1_7"/>
<evidence type="ECO:0000313" key="2">
    <source>
        <dbReference type="EMBL" id="ABA90204.1"/>
    </source>
</evidence>
<dbReference type="PANTHER" id="PTHR23088">
    <property type="entry name" value="NITRILASE-RELATED"/>
    <property type="match status" value="1"/>
</dbReference>
<feature type="domain" description="CN hydrolase" evidence="1">
    <location>
        <begin position="12"/>
        <end position="254"/>
    </location>
</feature>
<evidence type="ECO:0000313" key="3">
    <source>
        <dbReference type="Proteomes" id="UP000002534"/>
    </source>
</evidence>
<keyword evidence="2" id="KW-0378">Hydrolase</keyword>
<dbReference type="InterPro" id="IPR003010">
    <property type="entry name" value="C-N_Hydrolase"/>
</dbReference>
<dbReference type="CDD" id="cd07585">
    <property type="entry name" value="nitrilase_7"/>
    <property type="match status" value="1"/>
</dbReference>
<dbReference type="KEGG" id="pca:Pcar_2969"/>
<dbReference type="RefSeq" id="WP_011342757.1">
    <property type="nucleotide sequence ID" value="NC_007498.2"/>
</dbReference>
<sequence length="278" mass="30534">MTENGLSDLGAFRLALVQSVSEIGDCTRNLEGIARWTEQAARQGAEMVCFPELAICGYTRSGIGELAEVVPGRASCHLAALARKHRMVVSAGLIEKSGSACYITQLVASADGSIERYRKTHLGRREREVFCAGDALPVFTTRSRAGMPITFAIGLCYDLHFPELATAYAVQGAQLLLAPHAAPHAGPDRMQLWQRYMGARAYDNTMYVAACNHVQKLKSSDCSGGLGVWDYRTGTLLAQRTEPGEGLLFWDLDLDGVNRTRAQGRTFFLDDRRPELFR</sequence>
<name>Q3A0A3_SYNC1</name>
<organism evidence="2 3">
    <name type="scientific">Syntrophotalea carbinolica (strain DSM 2380 / NBRC 103641 / GraBd1)</name>
    <name type="common">Pelobacter carbinolicus</name>
    <dbReference type="NCBI Taxonomy" id="338963"/>
    <lineage>
        <taxon>Bacteria</taxon>
        <taxon>Pseudomonadati</taxon>
        <taxon>Thermodesulfobacteriota</taxon>
        <taxon>Desulfuromonadia</taxon>
        <taxon>Desulfuromonadales</taxon>
        <taxon>Syntrophotaleaceae</taxon>
        <taxon>Syntrophotalea</taxon>
    </lineage>
</organism>
<dbReference type="SUPFAM" id="SSF56317">
    <property type="entry name" value="Carbon-nitrogen hydrolase"/>
    <property type="match status" value="1"/>
</dbReference>
<accession>Q3A0A3</accession>
<dbReference type="AlphaFoldDB" id="Q3A0A3"/>
<dbReference type="Pfam" id="PF00795">
    <property type="entry name" value="CN_hydrolase"/>
    <property type="match status" value="1"/>
</dbReference>
<protein>
    <submittedName>
        <fullName evidence="2">Nitrilase/amidohydrolase superfamily protein, class 7</fullName>
    </submittedName>
</protein>